<dbReference type="PANTHER" id="PTHR35868:SF3">
    <property type="entry name" value="DUF2804 DOMAIN-CONTAINING PROTEIN"/>
    <property type="match status" value="1"/>
</dbReference>
<keyword evidence="2" id="KW-1185">Reference proteome</keyword>
<dbReference type="HOGENOM" id="CLU_068418_0_0_12"/>
<dbReference type="eggNOG" id="COG3250">
    <property type="taxonomic scope" value="Bacteria"/>
</dbReference>
<dbReference type="OrthoDB" id="9762066at2"/>
<dbReference type="Proteomes" id="UP000007939">
    <property type="component" value="Chromosome"/>
</dbReference>
<accession>F4GKN4</accession>
<evidence type="ECO:0000313" key="1">
    <source>
        <dbReference type="EMBL" id="AEC01443.1"/>
    </source>
</evidence>
<dbReference type="KEGG" id="scc:Spico_0208"/>
<reference evidence="2" key="1">
    <citation type="submission" date="2011-04" db="EMBL/GenBank/DDBJ databases">
        <title>The complete genome of Spirochaeta coccoides DSM 17374.</title>
        <authorList>
            <person name="Lucas S."/>
            <person name="Copeland A."/>
            <person name="Lapidus A."/>
            <person name="Bruce D."/>
            <person name="Goodwin L."/>
            <person name="Pitluck S."/>
            <person name="Peters L."/>
            <person name="Kyrpides N."/>
            <person name="Mavromatis K."/>
            <person name="Pagani I."/>
            <person name="Ivanova N."/>
            <person name="Ovchinnikova G."/>
            <person name="Lu M."/>
            <person name="Detter J.C."/>
            <person name="Tapia R."/>
            <person name="Han C."/>
            <person name="Land M."/>
            <person name="Hauser L."/>
            <person name="Markowitz V."/>
            <person name="Cheng J.-F."/>
            <person name="Hugenholtz P."/>
            <person name="Woyke T."/>
            <person name="Wu D."/>
            <person name="Spring S."/>
            <person name="Schroeder M."/>
            <person name="Brambilla E."/>
            <person name="Klenk H.-P."/>
            <person name="Eisen J.A."/>
        </authorList>
    </citation>
    <scope>NUCLEOTIDE SEQUENCE [LARGE SCALE GENOMIC DNA]</scope>
    <source>
        <strain evidence="2">ATCC BAA-1237 / DSM 17374 / SPN1</strain>
    </source>
</reference>
<dbReference type="PANTHER" id="PTHR35868">
    <property type="entry name" value="DUF2804 DOMAIN-CONTAINING PROTEIN-RELATED"/>
    <property type="match status" value="1"/>
</dbReference>
<dbReference type="RefSeq" id="WP_013738839.1">
    <property type="nucleotide sequence ID" value="NC_015436.1"/>
</dbReference>
<evidence type="ECO:0008006" key="3">
    <source>
        <dbReference type="Google" id="ProtNLM"/>
    </source>
</evidence>
<protein>
    <recommendedName>
        <fullName evidence="3">DUF2804 domain-containing protein</fullName>
    </recommendedName>
</protein>
<reference evidence="1 2" key="2">
    <citation type="journal article" date="2012" name="Stand. Genomic Sci.">
        <title>Complete genome sequence of the termite hindgut bacterium Spirochaeta coccoides type strain (SPN1(T)), reclassification in the genus Sphaerochaeta as Sphaerochaeta coccoides comb. nov. and emendations of the family Spirochaetaceae and the genus Sphaerochaeta.</title>
        <authorList>
            <person name="Abt B."/>
            <person name="Han C."/>
            <person name="Scheuner C."/>
            <person name="Lu M."/>
            <person name="Lapidus A."/>
            <person name="Nolan M."/>
            <person name="Lucas S."/>
            <person name="Hammon N."/>
            <person name="Deshpande S."/>
            <person name="Cheng J.F."/>
            <person name="Tapia R."/>
            <person name="Goodwin L.A."/>
            <person name="Pitluck S."/>
            <person name="Liolios K."/>
            <person name="Pagani I."/>
            <person name="Ivanova N."/>
            <person name="Mavromatis K."/>
            <person name="Mikhailova N."/>
            <person name="Huntemann M."/>
            <person name="Pati A."/>
            <person name="Chen A."/>
            <person name="Palaniappan K."/>
            <person name="Land M."/>
            <person name="Hauser L."/>
            <person name="Brambilla E.M."/>
            <person name="Rohde M."/>
            <person name="Spring S."/>
            <person name="Gronow S."/>
            <person name="Goker M."/>
            <person name="Woyke T."/>
            <person name="Bristow J."/>
            <person name="Eisen J.A."/>
            <person name="Markowitz V."/>
            <person name="Hugenholtz P."/>
            <person name="Kyrpides N.C."/>
            <person name="Klenk H.P."/>
            <person name="Detter J.C."/>
        </authorList>
    </citation>
    <scope>NUCLEOTIDE SEQUENCE [LARGE SCALE GENOMIC DNA]</scope>
    <source>
        <strain evidence="2">ATCC BAA-1237 / DSM 17374 / SPN1</strain>
    </source>
</reference>
<sequence length="343" mass="38700">MRENEIIAAQELLDEKGHLVNPGWSRSLFARYDQSKIKASRLRIKDWDYYYVGDGRNVLALTIADLGYIGLVTVTVINLEEKTEHNVTAMPLLPLGRLGVPVGDLSGDVRYRDKKLDVSFIDKGEIRTLLCHVPAFKDGQSLDAEITLHQPPMDTMVIATPWKENPKAFYYNQKVNCMVAEGIVTIGKEKIAFDPSTAFSTLDRGRGVWTYDNTWYWGSGNGIVDGSPFGLNIGYGFGDTSRASENIIFFKNEGHKLGRLTFGIPQESYCREELPWSFVSEDGRLDMQMKPVYDRRALIKIGPILNDGHQVFGVFSGHVLLDDGTKLRFKDIHGFAEKIHNKY</sequence>
<dbReference type="Pfam" id="PF10974">
    <property type="entry name" value="DUF2804"/>
    <property type="match status" value="1"/>
</dbReference>
<name>F4GKN4_PARC1</name>
<dbReference type="InterPro" id="IPR021243">
    <property type="entry name" value="DUF2804"/>
</dbReference>
<gene>
    <name evidence="1" type="ordered locus">Spico_0208</name>
</gene>
<dbReference type="EMBL" id="CP002659">
    <property type="protein sequence ID" value="AEC01443.1"/>
    <property type="molecule type" value="Genomic_DNA"/>
</dbReference>
<evidence type="ECO:0000313" key="2">
    <source>
        <dbReference type="Proteomes" id="UP000007939"/>
    </source>
</evidence>
<organism evidence="1 2">
    <name type="scientific">Parasphaerochaeta coccoides (strain ATCC BAA-1237 / DSM 17374 / SPN1)</name>
    <name type="common">Sphaerochaeta coccoides</name>
    <dbReference type="NCBI Taxonomy" id="760011"/>
    <lineage>
        <taxon>Bacteria</taxon>
        <taxon>Pseudomonadati</taxon>
        <taxon>Spirochaetota</taxon>
        <taxon>Spirochaetia</taxon>
        <taxon>Spirochaetales</taxon>
        <taxon>Sphaerochaetaceae</taxon>
        <taxon>Parasphaerochaeta</taxon>
    </lineage>
</organism>
<dbReference type="STRING" id="760011.Spico_0208"/>
<proteinExistence type="predicted"/>
<dbReference type="AlphaFoldDB" id="F4GKN4"/>